<evidence type="ECO:0000313" key="4">
    <source>
        <dbReference type="EMBL" id="CAB4331565.1"/>
    </source>
</evidence>
<evidence type="ECO:0000313" key="5">
    <source>
        <dbReference type="EMBL" id="CAB4700544.1"/>
    </source>
</evidence>
<evidence type="ECO:0000313" key="7">
    <source>
        <dbReference type="EMBL" id="CAB4799162.1"/>
    </source>
</evidence>
<dbReference type="GO" id="GO:0016462">
    <property type="term" value="F:pyrophosphatase activity"/>
    <property type="evidence" value="ECO:0007669"/>
    <property type="project" value="TreeGrafter"/>
</dbReference>
<evidence type="ECO:0000313" key="3">
    <source>
        <dbReference type="EMBL" id="CAB4329623.1"/>
    </source>
</evidence>
<evidence type="ECO:0000313" key="9">
    <source>
        <dbReference type="EMBL" id="CAB5009138.1"/>
    </source>
</evidence>
<evidence type="ECO:0000259" key="2">
    <source>
        <dbReference type="Pfam" id="PF02541"/>
    </source>
</evidence>
<protein>
    <submittedName>
        <fullName evidence="3">Unannotated protein</fullName>
    </submittedName>
</protein>
<name>A0A6J5YP93_9ZZZZ</name>
<dbReference type="Gene3D" id="3.30.420.150">
    <property type="entry name" value="Exopolyphosphatase. Domain 2"/>
    <property type="match status" value="1"/>
</dbReference>
<organism evidence="3">
    <name type="scientific">freshwater metagenome</name>
    <dbReference type="NCBI Taxonomy" id="449393"/>
    <lineage>
        <taxon>unclassified sequences</taxon>
        <taxon>metagenomes</taxon>
        <taxon>ecological metagenomes</taxon>
    </lineage>
</organism>
<evidence type="ECO:0000313" key="8">
    <source>
        <dbReference type="EMBL" id="CAB4845991.1"/>
    </source>
</evidence>
<dbReference type="InterPro" id="IPR003695">
    <property type="entry name" value="Ppx_GppA_N"/>
</dbReference>
<dbReference type="PANTHER" id="PTHR30005">
    <property type="entry name" value="EXOPOLYPHOSPHATASE"/>
    <property type="match status" value="1"/>
</dbReference>
<dbReference type="FunFam" id="3.30.420.150:FF:000006">
    <property type="entry name" value="Ppx/GppA family phosphatase"/>
    <property type="match status" value="1"/>
</dbReference>
<dbReference type="PANTHER" id="PTHR30005:SF0">
    <property type="entry name" value="RETROGRADE REGULATION PROTEIN 2"/>
    <property type="match status" value="1"/>
</dbReference>
<dbReference type="EMBL" id="CAESAI010000001">
    <property type="protein sequence ID" value="CAB4329623.1"/>
    <property type="molecule type" value="Genomic_DNA"/>
</dbReference>
<keyword evidence="1" id="KW-0378">Hydrolase</keyword>
<evidence type="ECO:0000313" key="10">
    <source>
        <dbReference type="EMBL" id="CAB5051086.1"/>
    </source>
</evidence>
<dbReference type="AlphaFoldDB" id="A0A6J5YP93"/>
<gene>
    <name evidence="5" type="ORF">UFOPK2648_00299</name>
    <name evidence="6" type="ORF">UFOPK2824_00062</name>
    <name evidence="7" type="ORF">UFOPK3037_00512</name>
    <name evidence="8" type="ORF">UFOPK3278_00180</name>
    <name evidence="3" type="ORF">UFOPK3406_00050</name>
    <name evidence="4" type="ORF">UFOPK3925_00235</name>
    <name evidence="9" type="ORF">UFOPK4097_00209</name>
    <name evidence="10" type="ORF">UFOPK4301_00961</name>
</gene>
<sequence>MLGAASVHSTRCTSTLSCMRLGVLDVGSNTVHLLIVDAHAGAAPIPAMSQKYELRLSEQLKDDGSLKKSSVKSLIDVLHECNTFIADHDCDELLAFATSAIRESSNSDETLKKIKQETGIELQVLDGEHEAVLTFLAVRRWFGWSSGRLLVADIGGGSLEVAMGSDEHPELAKSTPLGAGRLTRDFFGSEVPDADEIKALRKYVQKTLVTDFADLIQGDFDHAVATSKTFKQLARLSGAAPSSEGQRVQRNLTLLGLDEWVPKLTGMTVAQRAQLPGVSAGRAEQLLAGAIVAQETMKFFNLTSLEICPWALREGIILRRLDWFADDSE</sequence>
<dbReference type="EMBL" id="CAEZZD010000004">
    <property type="protein sequence ID" value="CAB4739608.1"/>
    <property type="molecule type" value="Genomic_DNA"/>
</dbReference>
<dbReference type="EMBL" id="CAEZYC010000008">
    <property type="protein sequence ID" value="CAB4700544.1"/>
    <property type="molecule type" value="Genomic_DNA"/>
</dbReference>
<evidence type="ECO:0000313" key="6">
    <source>
        <dbReference type="EMBL" id="CAB4739608.1"/>
    </source>
</evidence>
<dbReference type="EMBL" id="CAFBPK010000002">
    <property type="protein sequence ID" value="CAB5009138.1"/>
    <property type="molecule type" value="Genomic_DNA"/>
</dbReference>
<dbReference type="EMBL" id="CAESAD010000001">
    <property type="protein sequence ID" value="CAB4331565.1"/>
    <property type="molecule type" value="Genomic_DNA"/>
</dbReference>
<dbReference type="EMBL" id="CAFBIX010000002">
    <property type="protein sequence ID" value="CAB4845991.1"/>
    <property type="molecule type" value="Genomic_DNA"/>
</dbReference>
<proteinExistence type="predicted"/>
<evidence type="ECO:0000256" key="1">
    <source>
        <dbReference type="ARBA" id="ARBA00022801"/>
    </source>
</evidence>
<dbReference type="Pfam" id="PF02541">
    <property type="entry name" value="Ppx-GppA"/>
    <property type="match status" value="1"/>
</dbReference>
<feature type="domain" description="Ppx/GppA phosphatase N-terminal" evidence="2">
    <location>
        <begin position="37"/>
        <end position="322"/>
    </location>
</feature>
<dbReference type="Gene3D" id="3.30.420.40">
    <property type="match status" value="1"/>
</dbReference>
<dbReference type="InterPro" id="IPR043129">
    <property type="entry name" value="ATPase_NBD"/>
</dbReference>
<dbReference type="CDD" id="cd24056">
    <property type="entry name" value="ASKHA_NBD_MtPPX1-like"/>
    <property type="match status" value="1"/>
</dbReference>
<accession>A0A6J5YP93</accession>
<dbReference type="EMBL" id="CAFBQG010000122">
    <property type="protein sequence ID" value="CAB5051086.1"/>
    <property type="molecule type" value="Genomic_DNA"/>
</dbReference>
<dbReference type="InterPro" id="IPR050273">
    <property type="entry name" value="GppA/Ppx_hydrolase"/>
</dbReference>
<reference evidence="3" key="1">
    <citation type="submission" date="2020-05" db="EMBL/GenBank/DDBJ databases">
        <authorList>
            <person name="Chiriac C."/>
            <person name="Salcher M."/>
            <person name="Ghai R."/>
            <person name="Kavagutti S V."/>
        </authorList>
    </citation>
    <scope>NUCLEOTIDE SEQUENCE</scope>
</reference>
<dbReference type="EMBL" id="CAFAAO010000005">
    <property type="protein sequence ID" value="CAB4799162.1"/>
    <property type="molecule type" value="Genomic_DNA"/>
</dbReference>
<dbReference type="SUPFAM" id="SSF53067">
    <property type="entry name" value="Actin-like ATPase domain"/>
    <property type="match status" value="2"/>
</dbReference>